<evidence type="ECO:0000313" key="3">
    <source>
        <dbReference type="Proteomes" id="UP001230978"/>
    </source>
</evidence>
<gene>
    <name evidence="2" type="ORF">QF092_16015</name>
</gene>
<dbReference type="SUPFAM" id="SSF54909">
    <property type="entry name" value="Dimeric alpha+beta barrel"/>
    <property type="match status" value="1"/>
</dbReference>
<dbReference type="RefSeq" id="WP_281465402.1">
    <property type="nucleotide sequence ID" value="NZ_CP124535.1"/>
</dbReference>
<feature type="domain" description="DUF1330" evidence="1">
    <location>
        <begin position="8"/>
        <end position="95"/>
    </location>
</feature>
<proteinExistence type="predicted"/>
<dbReference type="Pfam" id="PF07045">
    <property type="entry name" value="DUF1330"/>
    <property type="match status" value="1"/>
</dbReference>
<reference evidence="2 3" key="1">
    <citation type="submission" date="2023-04" db="EMBL/GenBank/DDBJ databases">
        <title>YMD61, complete Genome.</title>
        <authorList>
            <person name="Zhang J."/>
        </authorList>
    </citation>
    <scope>NUCLEOTIDE SEQUENCE [LARGE SCALE GENOMIC DNA]</scope>
    <source>
        <strain evidence="2 3">YMD61</strain>
    </source>
</reference>
<evidence type="ECO:0000313" key="2">
    <source>
        <dbReference type="EMBL" id="WGV15741.1"/>
    </source>
</evidence>
<dbReference type="Proteomes" id="UP001230978">
    <property type="component" value="Chromosome"/>
</dbReference>
<dbReference type="InterPro" id="IPR011008">
    <property type="entry name" value="Dimeric_a/b-barrel"/>
</dbReference>
<name>A0ABY8Q6N9_9RHOB</name>
<dbReference type="EMBL" id="CP124535">
    <property type="protein sequence ID" value="WGV15741.1"/>
    <property type="molecule type" value="Genomic_DNA"/>
</dbReference>
<accession>A0ABY8Q6N9</accession>
<protein>
    <submittedName>
        <fullName evidence="2">DUF1330 domain-containing protein</fullName>
    </submittedName>
</protein>
<organism evidence="2 3">
    <name type="scientific">Fuscovulum ytuae</name>
    <dbReference type="NCBI Taxonomy" id="3042299"/>
    <lineage>
        <taxon>Bacteria</taxon>
        <taxon>Pseudomonadati</taxon>
        <taxon>Pseudomonadota</taxon>
        <taxon>Alphaproteobacteria</taxon>
        <taxon>Rhodobacterales</taxon>
        <taxon>Paracoccaceae</taxon>
        <taxon>Fuscovulum</taxon>
    </lineage>
</organism>
<dbReference type="InterPro" id="IPR010753">
    <property type="entry name" value="DUF1330"/>
</dbReference>
<dbReference type="Gene3D" id="3.30.70.100">
    <property type="match status" value="1"/>
</dbReference>
<evidence type="ECO:0000259" key="1">
    <source>
        <dbReference type="Pfam" id="PF07045"/>
    </source>
</evidence>
<sequence length="108" mass="11681">MVTVLAFVTISEDAPDALAAYFSVTDPLLKRAGARIVKRFAVNDVVIGTHPSQTVVMVEYPSREAVDSVFKSPEYAAVKAVRDRAFSTYAITIVDDLSSTPSVEQSGR</sequence>
<keyword evidence="3" id="KW-1185">Reference proteome</keyword>